<gene>
    <name evidence="1" type="ORF">TBIB3V08_LOCUS10107</name>
</gene>
<proteinExistence type="predicted"/>
<sequence>MKMHANRWIKPVLKLQLWDAASFATKSFKVHDKEKSNKTPIFFHLYSIYSLSKYENVNIFKNNDATEKGKARPSCFMLSI</sequence>
<dbReference type="EMBL" id="OD569250">
    <property type="protein sequence ID" value="CAD7447805.1"/>
    <property type="molecule type" value="Genomic_DNA"/>
</dbReference>
<name>A0A7R9F6N5_9NEOP</name>
<evidence type="ECO:0000313" key="1">
    <source>
        <dbReference type="EMBL" id="CAD7447805.1"/>
    </source>
</evidence>
<reference evidence="1" key="1">
    <citation type="submission" date="2020-11" db="EMBL/GenBank/DDBJ databases">
        <authorList>
            <person name="Tran Van P."/>
        </authorList>
    </citation>
    <scope>NUCLEOTIDE SEQUENCE</scope>
</reference>
<protein>
    <submittedName>
        <fullName evidence="1">Uncharacterized protein</fullName>
    </submittedName>
</protein>
<dbReference type="AlphaFoldDB" id="A0A7R9F6N5"/>
<organism evidence="1">
    <name type="scientific">Timema bartmani</name>
    <dbReference type="NCBI Taxonomy" id="61472"/>
    <lineage>
        <taxon>Eukaryota</taxon>
        <taxon>Metazoa</taxon>
        <taxon>Ecdysozoa</taxon>
        <taxon>Arthropoda</taxon>
        <taxon>Hexapoda</taxon>
        <taxon>Insecta</taxon>
        <taxon>Pterygota</taxon>
        <taxon>Neoptera</taxon>
        <taxon>Polyneoptera</taxon>
        <taxon>Phasmatodea</taxon>
        <taxon>Timematodea</taxon>
        <taxon>Timematoidea</taxon>
        <taxon>Timematidae</taxon>
        <taxon>Timema</taxon>
    </lineage>
</organism>
<accession>A0A7R9F6N5</accession>